<keyword evidence="1" id="KW-0449">Lipoprotein</keyword>
<dbReference type="PANTHER" id="PTHR47197">
    <property type="entry name" value="PROTEIN NIRF"/>
    <property type="match status" value="1"/>
</dbReference>
<dbReference type="EMBL" id="AMCI01007324">
    <property type="protein sequence ID" value="EJW92819.1"/>
    <property type="molecule type" value="Genomic_DNA"/>
</dbReference>
<comment type="caution">
    <text evidence="1">The sequence shown here is derived from an EMBL/GenBank/DDBJ whole genome shotgun (WGS) entry which is preliminary data.</text>
</comment>
<dbReference type="Gene3D" id="2.130.10.10">
    <property type="entry name" value="YVTN repeat-like/Quinoprotein amine dehydrogenase"/>
    <property type="match status" value="1"/>
</dbReference>
<dbReference type="InterPro" id="IPR015943">
    <property type="entry name" value="WD40/YVTN_repeat-like_dom_sf"/>
</dbReference>
<reference evidence="1" key="1">
    <citation type="journal article" date="2012" name="PLoS ONE">
        <title>Gene sets for utilization of primary and secondary nutrition supplies in the distal gut of endangered iberian lynx.</title>
        <authorList>
            <person name="Alcaide M."/>
            <person name="Messina E."/>
            <person name="Richter M."/>
            <person name="Bargiela R."/>
            <person name="Peplies J."/>
            <person name="Huws S.A."/>
            <person name="Newbold C.J."/>
            <person name="Golyshin P.N."/>
            <person name="Simon M.A."/>
            <person name="Lopez G."/>
            <person name="Yakimov M.M."/>
            <person name="Ferrer M."/>
        </authorList>
    </citation>
    <scope>NUCLEOTIDE SEQUENCE</scope>
</reference>
<dbReference type="PROSITE" id="PS51257">
    <property type="entry name" value="PROKAR_LIPOPROTEIN"/>
    <property type="match status" value="1"/>
</dbReference>
<name>J9FZN5_9ZZZZ</name>
<proteinExistence type="predicted"/>
<dbReference type="InterPro" id="IPR051200">
    <property type="entry name" value="Host-pathogen_enzymatic-act"/>
</dbReference>
<protein>
    <submittedName>
        <fullName evidence="1">Lipoprotein</fullName>
    </submittedName>
</protein>
<organism evidence="1">
    <name type="scientific">gut metagenome</name>
    <dbReference type="NCBI Taxonomy" id="749906"/>
    <lineage>
        <taxon>unclassified sequences</taxon>
        <taxon>metagenomes</taxon>
        <taxon>organismal metagenomes</taxon>
    </lineage>
</organism>
<dbReference type="InterPro" id="IPR011044">
    <property type="entry name" value="Quino_amine_DH_bsu"/>
</dbReference>
<gene>
    <name evidence="1" type="ORF">EVA_19075</name>
</gene>
<sequence length="384" mass="42702">MILKKFPLLLFLLLLAACREDEMVLSSTDQSTGGAPTSSSIKGFFLLNEGNMGSNKATLDYYDYETGIYSKNIYAERNPEVVKELGDVGNDLQIYGEKLYAVINCSNLVEVMDVKTARHLHQLSIPNCRYITFHEGYAYISSYAGPVGLDPNARLGYVAKVDTATFALVDTCVVGYQPEEMQVVGNRLYVANSGGYRAPNYDNTLSVIDLGTFKEIRKIPVAINLHRLEADRFGNLYVSSRGNQKDVPSQTYVIDTKTEQVIQSLDLPNNQMTLCGDSLYCYGNTGKLADPNKGIHFTLYDVLRQQIVKRQFTAEGVHLDLQNPYGIAVHPHSKEILITDAKNYVTPGKLHCLSAEGQLLWTVTTGDIPAHIAFTTHRLQPLKK</sequence>
<evidence type="ECO:0000313" key="1">
    <source>
        <dbReference type="EMBL" id="EJW92819.1"/>
    </source>
</evidence>
<dbReference type="SUPFAM" id="SSF50969">
    <property type="entry name" value="YVTN repeat-like/Quinoprotein amine dehydrogenase"/>
    <property type="match status" value="1"/>
</dbReference>
<accession>J9FZN5</accession>
<dbReference type="Pfam" id="PF16819">
    <property type="entry name" value="DUF5074"/>
    <property type="match status" value="1"/>
</dbReference>
<dbReference type="InterPro" id="IPR031815">
    <property type="entry name" value="DUF5074"/>
</dbReference>
<dbReference type="AlphaFoldDB" id="J9FZN5"/>
<dbReference type="PANTHER" id="PTHR47197:SF3">
    <property type="entry name" value="DIHYDRO-HEME D1 DEHYDROGENASE"/>
    <property type="match status" value="1"/>
</dbReference>